<feature type="region of interest" description="Disordered" evidence="1">
    <location>
        <begin position="161"/>
        <end position="219"/>
    </location>
</feature>
<comment type="caution">
    <text evidence="4">The sequence shown here is derived from an EMBL/GenBank/DDBJ whole genome shotgun (WGS) entry which is preliminary data.</text>
</comment>
<dbReference type="InterPro" id="IPR036465">
    <property type="entry name" value="vWFA_dom_sf"/>
</dbReference>
<dbReference type="SUPFAM" id="SSF53300">
    <property type="entry name" value="vWA-like"/>
    <property type="match status" value="1"/>
</dbReference>
<feature type="domain" description="VWA-like" evidence="2">
    <location>
        <begin position="312"/>
        <end position="437"/>
    </location>
</feature>
<proteinExistence type="predicted"/>
<evidence type="ECO:0000256" key="1">
    <source>
        <dbReference type="SAM" id="MobiDB-lite"/>
    </source>
</evidence>
<sequence length="438" mass="47665">MGSRHSVRATRALRKLSEVDPAFAALSLWCRHRDAAGADPAWTDGRTIFYGELFESFSLDEQIGLCAHQILHVAFRHVPRARSMFLRFGDAYDDEIYNLATDAIVNEALFLSGYILPRPCVTLSGLLRSALHEDLPPERAIASVDADALYVRLMLATPRGGRPGDEAAGRRGAGQGKGMRGEDTPAEAARVYARKQGFRPDMETAGADPDSNGPEEEGEWRQRLARALAQGRIAGAGIGALGHRIADIPEPRTPWEVVLRGLLARAVQQHPRRSHARPTRRWIALDDLARAQGRPEPAYEPGILHRTDVPKIAVGLDSSSSIDGPRLALFAAQVAGIGRRTGAEVHVLVFDTQVRRHEIMHGGDWESRILDIAFSREGGTAFGDVLEQAANLRPSAIVILTDLEAPVGPAPGRMPVIWAVPEPPSAAPPFGRVLSLER</sequence>
<dbReference type="InterPro" id="IPR025154">
    <property type="entry name" value="Put_metallopeptidase_dom"/>
</dbReference>
<evidence type="ECO:0000313" key="4">
    <source>
        <dbReference type="EMBL" id="PTN03827.1"/>
    </source>
</evidence>
<keyword evidence="5" id="KW-1185">Reference proteome</keyword>
<dbReference type="Pfam" id="PF13203">
    <property type="entry name" value="DUF2201_N"/>
    <property type="match status" value="1"/>
</dbReference>
<dbReference type="PANTHER" id="PTHR38730">
    <property type="entry name" value="SLL7028 PROTEIN"/>
    <property type="match status" value="1"/>
</dbReference>
<protein>
    <submittedName>
        <fullName evidence="4">Putative metal-dependent peptidase</fullName>
    </submittedName>
</protein>
<gene>
    <name evidence="4" type="ORF">C8N32_10120</name>
</gene>
<dbReference type="AlphaFoldDB" id="A0A2T5BW15"/>
<reference evidence="4 5" key="1">
    <citation type="submission" date="2018-04" db="EMBL/GenBank/DDBJ databases">
        <title>Genomic Encyclopedia of Archaeal and Bacterial Type Strains, Phase II (KMG-II): from individual species to whole genera.</title>
        <authorList>
            <person name="Goeker M."/>
        </authorList>
    </citation>
    <scope>NUCLEOTIDE SEQUENCE [LARGE SCALE GENOMIC DNA]</scope>
    <source>
        <strain evidence="4 5">DSM 18064</strain>
    </source>
</reference>
<evidence type="ECO:0000259" key="3">
    <source>
        <dbReference type="Pfam" id="PF13203"/>
    </source>
</evidence>
<dbReference type="EMBL" id="QAAA01000001">
    <property type="protein sequence ID" value="PTN03827.1"/>
    <property type="molecule type" value="Genomic_DNA"/>
</dbReference>
<name>A0A2T5BW15_9RHOB</name>
<evidence type="ECO:0000313" key="5">
    <source>
        <dbReference type="Proteomes" id="UP000243859"/>
    </source>
</evidence>
<dbReference type="InterPro" id="IPR018698">
    <property type="entry name" value="VWA-like_dom"/>
</dbReference>
<dbReference type="Pfam" id="PF09967">
    <property type="entry name" value="DUF2201"/>
    <property type="match status" value="1"/>
</dbReference>
<dbReference type="Proteomes" id="UP000243859">
    <property type="component" value="Unassembled WGS sequence"/>
</dbReference>
<dbReference type="RefSeq" id="WP_107890441.1">
    <property type="nucleotide sequence ID" value="NZ_QAAA01000001.1"/>
</dbReference>
<dbReference type="PANTHER" id="PTHR38730:SF1">
    <property type="entry name" value="SLL7028 PROTEIN"/>
    <property type="match status" value="1"/>
</dbReference>
<organism evidence="4 5">
    <name type="scientific">Rhodovulum imhoffii</name>
    <dbReference type="NCBI Taxonomy" id="365340"/>
    <lineage>
        <taxon>Bacteria</taxon>
        <taxon>Pseudomonadati</taxon>
        <taxon>Pseudomonadota</taxon>
        <taxon>Alphaproteobacteria</taxon>
        <taxon>Rhodobacterales</taxon>
        <taxon>Paracoccaceae</taxon>
        <taxon>Rhodovulum</taxon>
    </lineage>
</organism>
<accession>A0A2T5BW15</accession>
<feature type="domain" description="Putative metallopeptidase" evidence="3">
    <location>
        <begin position="5"/>
        <end position="303"/>
    </location>
</feature>
<dbReference type="OrthoDB" id="9761650at2"/>
<evidence type="ECO:0000259" key="2">
    <source>
        <dbReference type="Pfam" id="PF09967"/>
    </source>
</evidence>